<dbReference type="InterPro" id="IPR025580">
    <property type="entry name" value="Gp46"/>
</dbReference>
<dbReference type="EMBL" id="JBHUOR010000041">
    <property type="protein sequence ID" value="MFD2868470.1"/>
    <property type="molecule type" value="Genomic_DNA"/>
</dbReference>
<dbReference type="Proteomes" id="UP001597568">
    <property type="component" value="Unassembled WGS sequence"/>
</dbReference>
<evidence type="ECO:0000313" key="3">
    <source>
        <dbReference type="Proteomes" id="UP001597568"/>
    </source>
</evidence>
<name>A0ABW5XZL1_9BACL</name>
<comment type="caution">
    <text evidence="2">The sequence shown here is derived from an EMBL/GenBank/DDBJ whole genome shotgun (WGS) entry which is preliminary data.</text>
</comment>
<reference evidence="3" key="1">
    <citation type="journal article" date="2019" name="Int. J. Syst. Evol. Microbiol.">
        <title>The Global Catalogue of Microorganisms (GCM) 10K type strain sequencing project: providing services to taxonomists for standard genome sequencing and annotation.</title>
        <authorList>
            <consortium name="The Broad Institute Genomics Platform"/>
            <consortium name="The Broad Institute Genome Sequencing Center for Infectious Disease"/>
            <person name="Wu L."/>
            <person name="Ma J."/>
        </authorList>
    </citation>
    <scope>NUCLEOTIDE SEQUENCE [LARGE SCALE GENOMIC DNA]</scope>
    <source>
        <strain evidence="3">KCTC 33522</strain>
    </source>
</reference>
<accession>A0ABW5XZL1</accession>
<evidence type="ECO:0000256" key="1">
    <source>
        <dbReference type="SAM" id="MobiDB-lite"/>
    </source>
</evidence>
<dbReference type="RefSeq" id="WP_380147522.1">
    <property type="nucleotide sequence ID" value="NZ_JBHUOR010000041.1"/>
</dbReference>
<feature type="region of interest" description="Disordered" evidence="1">
    <location>
        <begin position="11"/>
        <end position="35"/>
    </location>
</feature>
<sequence length="218" mass="24603">MKDLLKLDLQFFADEPPQGEPTPPEPQATEPQGAESTLTLDAVQKFLLEQDEGKKYLQSFADSRVTDAIKTYETKTLPKKIQDAINEQFPPETPQDKKLRAVEAELEQMRNATAQEKLMNTALKTASDYNVPSDIIDLLVRNDEETTTANMARFKEHFESAVDAKVQAEIKRRFNESTDNPTPPQQQAPALTKERIAQMTPQEINANWSEVQKVLSGQ</sequence>
<evidence type="ECO:0000313" key="2">
    <source>
        <dbReference type="EMBL" id="MFD2868470.1"/>
    </source>
</evidence>
<proteinExistence type="predicted"/>
<gene>
    <name evidence="2" type="ORF">ACFSY7_08160</name>
</gene>
<dbReference type="Pfam" id="PF14265">
    <property type="entry name" value="DUF4355"/>
    <property type="match status" value="1"/>
</dbReference>
<protein>
    <submittedName>
        <fullName evidence="2">DUF4355 domain-containing protein</fullName>
    </submittedName>
</protein>
<keyword evidence="3" id="KW-1185">Reference proteome</keyword>
<organism evidence="2 3">
    <name type="scientific">Kurthia populi</name>
    <dbReference type="NCBI Taxonomy" id="1562132"/>
    <lineage>
        <taxon>Bacteria</taxon>
        <taxon>Bacillati</taxon>
        <taxon>Bacillota</taxon>
        <taxon>Bacilli</taxon>
        <taxon>Bacillales</taxon>
        <taxon>Caryophanaceae</taxon>
        <taxon>Kurthia</taxon>
    </lineage>
</organism>